<proteinExistence type="predicted"/>
<dbReference type="Pfam" id="PF19263">
    <property type="entry name" value="DUF5906"/>
    <property type="match status" value="1"/>
</dbReference>
<dbReference type="InterPro" id="IPR045455">
    <property type="entry name" value="NrS-1_pol-like_helicase"/>
</dbReference>
<organism evidence="5 6">
    <name type="scientific">Larkinella humicola</name>
    <dbReference type="NCBI Taxonomy" id="2607654"/>
    <lineage>
        <taxon>Bacteria</taxon>
        <taxon>Pseudomonadati</taxon>
        <taxon>Bacteroidota</taxon>
        <taxon>Cytophagia</taxon>
        <taxon>Cytophagales</taxon>
        <taxon>Spirosomataceae</taxon>
        <taxon>Larkinella</taxon>
    </lineage>
</organism>
<dbReference type="Gene3D" id="3.40.50.300">
    <property type="entry name" value="P-loop containing nucleotide triphosphate hydrolases"/>
    <property type="match status" value="1"/>
</dbReference>
<comment type="caution">
    <text evidence="5">The sequence shown here is derived from an EMBL/GenBank/DDBJ whole genome shotgun (WGS) entry which is preliminary data.</text>
</comment>
<dbReference type="NCBIfam" id="TIGR01613">
    <property type="entry name" value="primase_Cterm"/>
    <property type="match status" value="1"/>
</dbReference>
<evidence type="ECO:0000256" key="2">
    <source>
        <dbReference type="ARBA" id="ARBA00022801"/>
    </source>
</evidence>
<gene>
    <name evidence="5" type="ORF">F0P93_19105</name>
</gene>
<dbReference type="InterPro" id="IPR014015">
    <property type="entry name" value="Helicase_SF3_DNA-vir"/>
</dbReference>
<dbReference type="Pfam" id="PF08706">
    <property type="entry name" value="D5_N"/>
    <property type="match status" value="1"/>
</dbReference>
<dbReference type="InterPro" id="IPR006500">
    <property type="entry name" value="Helicase_put_C_phage/plasmid"/>
</dbReference>
<reference evidence="5 6" key="1">
    <citation type="submission" date="2019-09" db="EMBL/GenBank/DDBJ databases">
        <title>Genome Sequence of Larkinella sp MA1.</title>
        <authorList>
            <person name="Srinivasan S."/>
        </authorList>
    </citation>
    <scope>NUCLEOTIDE SEQUENCE [LARGE SCALE GENOMIC DNA]</scope>
    <source>
        <strain evidence="5 6">MA1</strain>
    </source>
</reference>
<dbReference type="RefSeq" id="WP_150878781.1">
    <property type="nucleotide sequence ID" value="NZ_VTWS01000005.1"/>
</dbReference>
<keyword evidence="1" id="KW-0547">Nucleotide-binding</keyword>
<dbReference type="AlphaFoldDB" id="A0A5N1JCT6"/>
<name>A0A5N1JCT6_9BACT</name>
<dbReference type="GO" id="GO:0004386">
    <property type="term" value="F:helicase activity"/>
    <property type="evidence" value="ECO:0007669"/>
    <property type="project" value="UniProtKB-KW"/>
</dbReference>
<dbReference type="PANTHER" id="PTHR35372">
    <property type="entry name" value="ATP BINDING PROTEIN-RELATED"/>
    <property type="match status" value="1"/>
</dbReference>
<evidence type="ECO:0000313" key="5">
    <source>
        <dbReference type="EMBL" id="KAA9349573.1"/>
    </source>
</evidence>
<feature type="domain" description="SF3 helicase" evidence="4">
    <location>
        <begin position="222"/>
        <end position="378"/>
    </location>
</feature>
<evidence type="ECO:0000313" key="6">
    <source>
        <dbReference type="Proteomes" id="UP000326344"/>
    </source>
</evidence>
<keyword evidence="3" id="KW-0067">ATP-binding</keyword>
<evidence type="ECO:0000259" key="4">
    <source>
        <dbReference type="PROSITE" id="PS51206"/>
    </source>
</evidence>
<dbReference type="InterPro" id="IPR051620">
    <property type="entry name" value="ORF904-like_C"/>
</dbReference>
<keyword evidence="2" id="KW-0378">Hydrolase</keyword>
<protein>
    <submittedName>
        <fullName evidence="5">DNA primase</fullName>
    </submittedName>
</protein>
<dbReference type="InterPro" id="IPR027417">
    <property type="entry name" value="P-loop_NTPase"/>
</dbReference>
<keyword evidence="6" id="KW-1185">Reference proteome</keyword>
<evidence type="ECO:0000256" key="3">
    <source>
        <dbReference type="ARBA" id="ARBA00022840"/>
    </source>
</evidence>
<dbReference type="InterPro" id="IPR014818">
    <property type="entry name" value="Phage/plasmid_primase_P4_C"/>
</dbReference>
<dbReference type="GO" id="GO:0016787">
    <property type="term" value="F:hydrolase activity"/>
    <property type="evidence" value="ECO:0007669"/>
    <property type="project" value="UniProtKB-KW"/>
</dbReference>
<evidence type="ECO:0000256" key="1">
    <source>
        <dbReference type="ARBA" id="ARBA00022741"/>
    </source>
</evidence>
<dbReference type="PROSITE" id="PS51206">
    <property type="entry name" value="SF3_HELICASE_1"/>
    <property type="match status" value="1"/>
</dbReference>
<dbReference type="SUPFAM" id="SSF52540">
    <property type="entry name" value="P-loop containing nucleoside triphosphate hydrolases"/>
    <property type="match status" value="1"/>
</dbReference>
<sequence length="496" mass="57070">MEEESGKDTLTISDITTEIAADANRLKNAAFVFQPHQQLMINLLEQVEKVDFRAFAFSSGNENTSQDEDSKLRKEHYLVTIVEELLDLAQKNKWGLCQRNTLIYLYNGAFWKAIEKEDLKAFLQKVAEKMGADKFKARYYEFADQLFKQFEVSAHLPSPVADRNTVKINLINGTFEINTISQQLRPPASTDFLTHQLSFAYNPTATAPQFQKFLDRVVPDIECQKLLAEYLGYVFISPSKLKLEKTLLLYGSGANGKSVFFEIVTALLGQENVSHYSLQSLTNEPAYSRAHLATKLVNYASEINGKLEANTFKQMVSGEPVEARLPYGQPFIMTEYAKLIFNCNELPADVEHTPAYFRRFLIVPFTITIPEEEQDKQLSAKIIQSELSGVFNWVLDGLRRLLIQERFTDPIVVREQLEAYKRQSDTVRLFLDEQAYQPHIDAFISLQDLYRHYKEFCIEDGYRPVKKLNFRKRIESYGILTADRNIGKVVFVKKSY</sequence>
<accession>A0A5N1JCT6</accession>
<dbReference type="GO" id="GO:0005524">
    <property type="term" value="F:ATP binding"/>
    <property type="evidence" value="ECO:0007669"/>
    <property type="project" value="UniProtKB-KW"/>
</dbReference>
<dbReference type="EMBL" id="VTWS01000005">
    <property type="protein sequence ID" value="KAA9349573.1"/>
    <property type="molecule type" value="Genomic_DNA"/>
</dbReference>
<dbReference type="PANTHER" id="PTHR35372:SF2">
    <property type="entry name" value="SF3 HELICASE DOMAIN-CONTAINING PROTEIN"/>
    <property type="match status" value="1"/>
</dbReference>
<dbReference type="SMART" id="SM00885">
    <property type="entry name" value="D5_N"/>
    <property type="match status" value="1"/>
</dbReference>
<dbReference type="Proteomes" id="UP000326344">
    <property type="component" value="Unassembled WGS sequence"/>
</dbReference>